<proteinExistence type="predicted"/>
<dbReference type="STRING" id="1212489.Ldro_1314"/>
<keyword evidence="2" id="KW-1185">Reference proteome</keyword>
<dbReference type="PATRIC" id="fig|1212489.4.peg.1385"/>
<comment type="caution">
    <text evidence="1">The sequence shown here is derived from an EMBL/GenBank/DDBJ whole genome shotgun (WGS) entry which is preliminary data.</text>
</comment>
<sequence>MKEKYTKIALSACDHVHEQCPWGSTNRDNSKFFDGREEAIRRLNQTNRDQRLAAIEEKNSEEAKFKIVQLLALIAREAGAGNCQEMAALAFLYLREQGITHLELVSIPTHNFVVLGRDTDTPINAPQKWNKEAIICDPWRRKFKFDGEGFFFKNRMVLSPERLLKKLGEDCENLTVGFSMRDTPGFK</sequence>
<evidence type="ECO:0000313" key="2">
    <source>
        <dbReference type="Proteomes" id="UP000054736"/>
    </source>
</evidence>
<accession>A0A0W0SWE6</accession>
<protein>
    <recommendedName>
        <fullName evidence="3">Transglutaminase-like domain-containing protein</fullName>
    </recommendedName>
</protein>
<evidence type="ECO:0008006" key="3">
    <source>
        <dbReference type="Google" id="ProtNLM"/>
    </source>
</evidence>
<dbReference type="OrthoDB" id="9152014at2"/>
<dbReference type="EMBL" id="LNXY01000020">
    <property type="protein sequence ID" value="KTC87695.1"/>
    <property type="molecule type" value="Genomic_DNA"/>
</dbReference>
<gene>
    <name evidence="1" type="ORF">Ldro_1314</name>
</gene>
<evidence type="ECO:0000313" key="1">
    <source>
        <dbReference type="EMBL" id="KTC87695.1"/>
    </source>
</evidence>
<name>A0A0W0SWE6_9GAMM</name>
<dbReference type="AlphaFoldDB" id="A0A0W0SWE6"/>
<dbReference type="RefSeq" id="WP_058495612.1">
    <property type="nucleotide sequence ID" value="NZ_CAAAIU010000002.1"/>
</dbReference>
<organism evidence="1 2">
    <name type="scientific">Legionella drozanskii LLAP-1</name>
    <dbReference type="NCBI Taxonomy" id="1212489"/>
    <lineage>
        <taxon>Bacteria</taxon>
        <taxon>Pseudomonadati</taxon>
        <taxon>Pseudomonadota</taxon>
        <taxon>Gammaproteobacteria</taxon>
        <taxon>Legionellales</taxon>
        <taxon>Legionellaceae</taxon>
        <taxon>Legionella</taxon>
    </lineage>
</organism>
<dbReference type="Proteomes" id="UP000054736">
    <property type="component" value="Unassembled WGS sequence"/>
</dbReference>
<reference evidence="1 2" key="1">
    <citation type="submission" date="2015-11" db="EMBL/GenBank/DDBJ databases">
        <title>Genomic analysis of 38 Legionella species identifies large and diverse effector repertoires.</title>
        <authorList>
            <person name="Burstein D."/>
            <person name="Amaro F."/>
            <person name="Zusman T."/>
            <person name="Lifshitz Z."/>
            <person name="Cohen O."/>
            <person name="Gilbert J.A."/>
            <person name="Pupko T."/>
            <person name="Shuman H.A."/>
            <person name="Segal G."/>
        </authorList>
    </citation>
    <scope>NUCLEOTIDE SEQUENCE [LARGE SCALE GENOMIC DNA]</scope>
    <source>
        <strain evidence="1 2">ATCC 700990</strain>
    </source>
</reference>